<keyword evidence="1" id="KW-0812">Transmembrane</keyword>
<keyword evidence="1" id="KW-1133">Transmembrane helix</keyword>
<proteinExistence type="predicted"/>
<keyword evidence="3" id="KW-1185">Reference proteome</keyword>
<feature type="transmembrane region" description="Helical" evidence="1">
    <location>
        <begin position="135"/>
        <end position="158"/>
    </location>
</feature>
<feature type="transmembrane region" description="Helical" evidence="1">
    <location>
        <begin position="81"/>
        <end position="98"/>
    </location>
</feature>
<dbReference type="Pfam" id="PF14808">
    <property type="entry name" value="TMEM164"/>
    <property type="match status" value="1"/>
</dbReference>
<evidence type="ECO:0000313" key="3">
    <source>
        <dbReference type="Proteomes" id="UP000257143"/>
    </source>
</evidence>
<reference evidence="3" key="1">
    <citation type="submission" date="2017-11" db="EMBL/GenBank/DDBJ databases">
        <authorList>
            <person name="Zhu W."/>
        </authorList>
    </citation>
    <scope>NUCLEOTIDE SEQUENCE [LARGE SCALE GENOMIC DNA]</scope>
    <source>
        <strain evidence="3">CAU 1183</strain>
    </source>
</reference>
<dbReference type="RefSeq" id="WP_115774637.1">
    <property type="nucleotide sequence ID" value="NZ_PIOC01000028.1"/>
</dbReference>
<feature type="transmembrane region" description="Helical" evidence="1">
    <location>
        <begin position="213"/>
        <end position="236"/>
    </location>
</feature>
<feature type="transmembrane region" description="Helical" evidence="1">
    <location>
        <begin position="105"/>
        <end position="123"/>
    </location>
</feature>
<dbReference type="EMBL" id="PIOC01000028">
    <property type="protein sequence ID" value="RDW16005.1"/>
    <property type="molecule type" value="Genomic_DNA"/>
</dbReference>
<feature type="transmembrane region" description="Helical" evidence="1">
    <location>
        <begin position="50"/>
        <end position="69"/>
    </location>
</feature>
<accession>A0A3D8PLF7</accession>
<evidence type="ECO:0000313" key="2">
    <source>
        <dbReference type="EMBL" id="RDW16005.1"/>
    </source>
</evidence>
<dbReference type="InterPro" id="IPR011737">
    <property type="entry name" value="CHP02206_TP0381"/>
</dbReference>
<sequence length="240" mass="27182">MKEWFMTIDGDPFISFGTSHFVMILIYVIGLILFFLVRKRIGLGSRTYNIIRWSLFSTLVLSEVSYQIWTATNGIWSVSEYIPLHLCGIASIICAIALASLNRRLIVIAFFIGSIPALLAIITPELLYDFPHFRFMQFFISHLAISWTGIFLLATSSIKVTFMSMLETYVYLLIYAAIIGFVVNPLLGSNYLYLANKPTTHTPLDLLGSGVWYYANLCLVGFGVFLGMWLVVKWIVSRKG</sequence>
<dbReference type="Proteomes" id="UP000257143">
    <property type="component" value="Unassembled WGS sequence"/>
</dbReference>
<feature type="transmembrane region" description="Helical" evidence="1">
    <location>
        <begin position="170"/>
        <end position="193"/>
    </location>
</feature>
<dbReference type="AlphaFoldDB" id="A0A3D8PLF7"/>
<name>A0A3D8PLF7_9BACI</name>
<evidence type="ECO:0000256" key="1">
    <source>
        <dbReference type="SAM" id="Phobius"/>
    </source>
</evidence>
<organism evidence="2 3">
    <name type="scientific">Oceanobacillus arenosus</name>
    <dbReference type="NCBI Taxonomy" id="1229153"/>
    <lineage>
        <taxon>Bacteria</taxon>
        <taxon>Bacillati</taxon>
        <taxon>Bacillota</taxon>
        <taxon>Bacilli</taxon>
        <taxon>Bacillales</taxon>
        <taxon>Bacillaceae</taxon>
        <taxon>Oceanobacillus</taxon>
    </lineage>
</organism>
<keyword evidence="1" id="KW-0472">Membrane</keyword>
<dbReference type="OrthoDB" id="9813172at2"/>
<dbReference type="NCBIfam" id="TIGR02206">
    <property type="entry name" value="intg_mem_TP0381"/>
    <property type="match status" value="1"/>
</dbReference>
<protein>
    <submittedName>
        <fullName evidence="2">TIGR02206 family membrane protein</fullName>
    </submittedName>
</protein>
<feature type="transmembrane region" description="Helical" evidence="1">
    <location>
        <begin position="20"/>
        <end position="38"/>
    </location>
</feature>
<gene>
    <name evidence="2" type="ORF">CWR48_17560</name>
</gene>
<comment type="caution">
    <text evidence="2">The sequence shown here is derived from an EMBL/GenBank/DDBJ whole genome shotgun (WGS) entry which is preliminary data.</text>
</comment>